<keyword evidence="3" id="KW-1185">Reference proteome</keyword>
<dbReference type="EMBL" id="MU157826">
    <property type="protein sequence ID" value="KAF9534341.1"/>
    <property type="molecule type" value="Genomic_DNA"/>
</dbReference>
<dbReference type="AlphaFoldDB" id="A0A9P6EQR1"/>
<evidence type="ECO:0000313" key="2">
    <source>
        <dbReference type="EMBL" id="KAF9534341.1"/>
    </source>
</evidence>
<comment type="caution">
    <text evidence="2">The sequence shown here is derived from an EMBL/GenBank/DDBJ whole genome shotgun (WGS) entry which is preliminary data.</text>
</comment>
<evidence type="ECO:0000256" key="1">
    <source>
        <dbReference type="SAM" id="MobiDB-lite"/>
    </source>
</evidence>
<sequence length="199" mass="21775">MDEIDKRPAVENATGTTPVLNLTPVAPGPAEDLTQQLKTVGARVRMNVSQGYRTAPSESSISFRKAQSTGYIFRSANDAIRDAKAAAMENTLHAESVKKRSRSVEREGTDGSVHDNSHQGEQESFAKPLQTLATRAIKPLRTSSQRALLQTRSMPVGAFSFGQPNQATTPKAEPVEEEEDWSEETAFAPVEQPFQPMDF</sequence>
<feature type="region of interest" description="Disordered" evidence="1">
    <location>
        <begin position="1"/>
        <end position="30"/>
    </location>
</feature>
<feature type="region of interest" description="Disordered" evidence="1">
    <location>
        <begin position="91"/>
        <end position="123"/>
    </location>
</feature>
<feature type="region of interest" description="Disordered" evidence="1">
    <location>
        <begin position="157"/>
        <end position="199"/>
    </location>
</feature>
<feature type="compositionally biased region" description="Basic and acidic residues" evidence="1">
    <location>
        <begin position="95"/>
        <end position="121"/>
    </location>
</feature>
<proteinExistence type="predicted"/>
<organism evidence="2 3">
    <name type="scientific">Crepidotus variabilis</name>
    <dbReference type="NCBI Taxonomy" id="179855"/>
    <lineage>
        <taxon>Eukaryota</taxon>
        <taxon>Fungi</taxon>
        <taxon>Dikarya</taxon>
        <taxon>Basidiomycota</taxon>
        <taxon>Agaricomycotina</taxon>
        <taxon>Agaricomycetes</taxon>
        <taxon>Agaricomycetidae</taxon>
        <taxon>Agaricales</taxon>
        <taxon>Agaricineae</taxon>
        <taxon>Crepidotaceae</taxon>
        <taxon>Crepidotus</taxon>
    </lineage>
</organism>
<name>A0A9P6EQR1_9AGAR</name>
<dbReference type="OrthoDB" id="4072855at2759"/>
<reference evidence="2" key="1">
    <citation type="submission" date="2020-11" db="EMBL/GenBank/DDBJ databases">
        <authorList>
            <consortium name="DOE Joint Genome Institute"/>
            <person name="Ahrendt S."/>
            <person name="Riley R."/>
            <person name="Andreopoulos W."/>
            <person name="Labutti K."/>
            <person name="Pangilinan J."/>
            <person name="Ruiz-Duenas F.J."/>
            <person name="Barrasa J.M."/>
            <person name="Sanchez-Garcia M."/>
            <person name="Camarero S."/>
            <person name="Miyauchi S."/>
            <person name="Serrano A."/>
            <person name="Linde D."/>
            <person name="Babiker R."/>
            <person name="Drula E."/>
            <person name="Ayuso-Fernandez I."/>
            <person name="Pacheco R."/>
            <person name="Padilla G."/>
            <person name="Ferreira P."/>
            <person name="Barriuso J."/>
            <person name="Kellner H."/>
            <person name="Castanera R."/>
            <person name="Alfaro M."/>
            <person name="Ramirez L."/>
            <person name="Pisabarro A.G."/>
            <person name="Kuo A."/>
            <person name="Tritt A."/>
            <person name="Lipzen A."/>
            <person name="He G."/>
            <person name="Yan M."/>
            <person name="Ng V."/>
            <person name="Cullen D."/>
            <person name="Martin F."/>
            <person name="Rosso M.-N."/>
            <person name="Henrissat B."/>
            <person name="Hibbett D."/>
            <person name="Martinez A.T."/>
            <person name="Grigoriev I.V."/>
        </authorList>
    </citation>
    <scope>NUCLEOTIDE SEQUENCE</scope>
    <source>
        <strain evidence="2">CBS 506.95</strain>
    </source>
</reference>
<evidence type="ECO:0000313" key="3">
    <source>
        <dbReference type="Proteomes" id="UP000807306"/>
    </source>
</evidence>
<protein>
    <submittedName>
        <fullName evidence="2">Uncharacterized protein</fullName>
    </submittedName>
</protein>
<gene>
    <name evidence="2" type="ORF">CPB83DRAFT_844073</name>
</gene>
<accession>A0A9P6EQR1</accession>
<dbReference type="Proteomes" id="UP000807306">
    <property type="component" value="Unassembled WGS sequence"/>
</dbReference>